<evidence type="ECO:0000313" key="3">
    <source>
        <dbReference type="EMBL" id="CAD8046683.1"/>
    </source>
</evidence>
<feature type="region of interest" description="Disordered" evidence="1">
    <location>
        <begin position="664"/>
        <end position="694"/>
    </location>
</feature>
<feature type="transmembrane region" description="Helical" evidence="2">
    <location>
        <begin position="490"/>
        <end position="513"/>
    </location>
</feature>
<feature type="compositionally biased region" description="Low complexity" evidence="1">
    <location>
        <begin position="674"/>
        <end position="692"/>
    </location>
</feature>
<keyword evidence="2" id="KW-0472">Membrane</keyword>
<dbReference type="EMBL" id="CAJJDN010000002">
    <property type="protein sequence ID" value="CAD8046683.1"/>
    <property type="molecule type" value="Genomic_DNA"/>
</dbReference>
<keyword evidence="2" id="KW-0812">Transmembrane</keyword>
<accession>A0A8S1JVN3</accession>
<protein>
    <submittedName>
        <fullName evidence="3">Uncharacterized protein</fullName>
    </submittedName>
</protein>
<proteinExistence type="predicted"/>
<feature type="transmembrane region" description="Helical" evidence="2">
    <location>
        <begin position="560"/>
        <end position="582"/>
    </location>
</feature>
<feature type="transmembrane region" description="Helical" evidence="2">
    <location>
        <begin position="534"/>
        <end position="554"/>
    </location>
</feature>
<keyword evidence="4" id="KW-1185">Reference proteome</keyword>
<gene>
    <name evidence="3" type="ORF">PSON_ATCC_30995.1.T0020014</name>
</gene>
<keyword evidence="2" id="KW-1133">Transmembrane helix</keyword>
<dbReference type="OrthoDB" id="296709at2759"/>
<reference evidence="3" key="1">
    <citation type="submission" date="2021-01" db="EMBL/GenBank/DDBJ databases">
        <authorList>
            <consortium name="Genoscope - CEA"/>
            <person name="William W."/>
        </authorList>
    </citation>
    <scope>NUCLEOTIDE SEQUENCE</scope>
</reference>
<evidence type="ECO:0000256" key="2">
    <source>
        <dbReference type="SAM" id="Phobius"/>
    </source>
</evidence>
<dbReference type="Proteomes" id="UP000692954">
    <property type="component" value="Unassembled WGS sequence"/>
</dbReference>
<name>A0A8S1JVN3_9CILI</name>
<evidence type="ECO:0000256" key="1">
    <source>
        <dbReference type="SAM" id="MobiDB-lite"/>
    </source>
</evidence>
<comment type="caution">
    <text evidence="3">The sequence shown here is derived from an EMBL/GenBank/DDBJ whole genome shotgun (WGS) entry which is preliminary data.</text>
</comment>
<organism evidence="3 4">
    <name type="scientific">Paramecium sonneborni</name>
    <dbReference type="NCBI Taxonomy" id="65129"/>
    <lineage>
        <taxon>Eukaryota</taxon>
        <taxon>Sar</taxon>
        <taxon>Alveolata</taxon>
        <taxon>Ciliophora</taxon>
        <taxon>Intramacronucleata</taxon>
        <taxon>Oligohymenophorea</taxon>
        <taxon>Peniculida</taxon>
        <taxon>Parameciidae</taxon>
        <taxon>Paramecium</taxon>
    </lineage>
</organism>
<sequence>MISKFLEQFIANPKVRIDTLLPNYLIYSKMNPNDAEVTNEFNNILAIIKEKFQLSIKLYILSVKRDMVPKKLFITHQVEENLKNTELNSTLKSQLLLDLQVFLYALTQIQDIYTMFFKQDFFTYVEMQDILDDNINLNWFNSIIEKKIVTFLINMLGTAKGLLYQMIIEQLNYKDLILLLNKVVVQIFNDCSNSLKTITNEFINITNKCNLCNKYLLMGLFQELSVRAYDLVENYQDFTIFHLSSQDAKEEFARLVINYFDLMNLYINRHDEDIFTPFQNTVLKYVKENNDELEAIEQAITKITNKNKKVVTHKIVSKRNQRFGILLDIESEDESKQRFIIHKPIDKIVITNAKLVQNRWMFVEALEGLTPEQLLKKKEESKTEYSSIQQAFDSLNFQQSVNKIHEDFDISEERMQFITFNESTAEIQSAFSETIKINGLQGETFNTHFSSAAGDIGASLGNCLANINKYNSRKEFLVDFGQTAVVSGSLTYIATQMPVIGQLFALGAFGYFTAKIYSNESSSQKSKNTQLNKLLISTTANVGSGLSGALIGQALIPVPIFGALIGGFIGGLLGGASSSMILEYMSEQRFQNLFELVQFKEENGHWEYSDEYLNQLGLSKQIFLEQLPNNLRYHENKENTWITIISYTYCTVYQAQLDYQKNKKQQLENESNKNNSFQENSSHSSSTNLESNKQNEQDQIEFPEFIEQASKWIIQNKCLMGLSLPNTEIIIKCIFQNL</sequence>
<evidence type="ECO:0000313" key="4">
    <source>
        <dbReference type="Proteomes" id="UP000692954"/>
    </source>
</evidence>
<dbReference type="AlphaFoldDB" id="A0A8S1JVN3"/>